<keyword evidence="3 6" id="KW-1133">Transmembrane helix</keyword>
<feature type="compositionally biased region" description="Polar residues" evidence="5">
    <location>
        <begin position="151"/>
        <end position="167"/>
    </location>
</feature>
<feature type="region of interest" description="Disordered" evidence="5">
    <location>
        <begin position="149"/>
        <end position="179"/>
    </location>
</feature>
<dbReference type="InterPro" id="IPR013783">
    <property type="entry name" value="Ig-like_fold"/>
</dbReference>
<evidence type="ECO:0000259" key="8">
    <source>
        <dbReference type="PROSITE" id="PS50835"/>
    </source>
</evidence>
<accession>A0A7J8F2J2</accession>
<feature type="compositionally biased region" description="Polar residues" evidence="5">
    <location>
        <begin position="226"/>
        <end position="239"/>
    </location>
</feature>
<comment type="caution">
    <text evidence="9">The sequence shown here is derived from an EMBL/GenBank/DDBJ whole genome shotgun (WGS) entry which is preliminary data.</text>
</comment>
<dbReference type="GO" id="GO:0016020">
    <property type="term" value="C:membrane"/>
    <property type="evidence" value="ECO:0007669"/>
    <property type="project" value="UniProtKB-SubCell"/>
</dbReference>
<gene>
    <name evidence="9" type="ORF">HJG63_015331</name>
</gene>
<dbReference type="AlphaFoldDB" id="A0A7J8F2J2"/>
<feature type="transmembrane region" description="Helical" evidence="6">
    <location>
        <begin position="185"/>
        <end position="206"/>
    </location>
</feature>
<name>A0A7J8F2J2_ROUAE</name>
<protein>
    <recommendedName>
        <fullName evidence="8">Ig-like domain-containing protein</fullName>
    </recommendedName>
</protein>
<keyword evidence="10" id="KW-1185">Reference proteome</keyword>
<sequence length="290" mass="32760">MGLLLLLPLLLPAALQADSSAKCNSKHWHEVNQPEYLSASEGDSIHIPFSFCYPWELDENPNVNIIWRWKHFHGEFIYNMNTHFIHKDFENRLSLSWTRSSRNGSLQISKLRREDECWYFCRVQLTTQRHGRKASQSISGTKLAITRATEKTTQVPTSTAASTTDGLSGSRGKRSPGSWPQCTEAVVSMALTITVLKISILGWIVYLRWKKSKGLRTKARAPARGSFQNTEKCENTGNKGQHRDPKLDHKDDGILFASSAISSSTSPLAPPWYPFHDSPQEETLYSILKA</sequence>
<dbReference type="Pfam" id="PF07686">
    <property type="entry name" value="V-set"/>
    <property type="match status" value="1"/>
</dbReference>
<evidence type="ECO:0000256" key="5">
    <source>
        <dbReference type="SAM" id="MobiDB-lite"/>
    </source>
</evidence>
<evidence type="ECO:0000256" key="1">
    <source>
        <dbReference type="ARBA" id="ARBA00004167"/>
    </source>
</evidence>
<dbReference type="GO" id="GO:0042288">
    <property type="term" value="F:MHC class I protein binding"/>
    <property type="evidence" value="ECO:0007669"/>
    <property type="project" value="TreeGrafter"/>
</dbReference>
<evidence type="ECO:0000256" key="2">
    <source>
        <dbReference type="ARBA" id="ARBA00022692"/>
    </source>
</evidence>
<evidence type="ECO:0000256" key="7">
    <source>
        <dbReference type="SAM" id="SignalP"/>
    </source>
</evidence>
<dbReference type="SUPFAM" id="SSF48726">
    <property type="entry name" value="Immunoglobulin"/>
    <property type="match status" value="1"/>
</dbReference>
<evidence type="ECO:0000256" key="6">
    <source>
        <dbReference type="SAM" id="Phobius"/>
    </source>
</evidence>
<feature type="signal peptide" evidence="7">
    <location>
        <begin position="1"/>
        <end position="17"/>
    </location>
</feature>
<organism evidence="9 10">
    <name type="scientific">Rousettus aegyptiacus</name>
    <name type="common">Egyptian fruit bat</name>
    <name type="synonym">Pteropus aegyptiacus</name>
    <dbReference type="NCBI Taxonomy" id="9407"/>
    <lineage>
        <taxon>Eukaryota</taxon>
        <taxon>Metazoa</taxon>
        <taxon>Chordata</taxon>
        <taxon>Craniata</taxon>
        <taxon>Vertebrata</taxon>
        <taxon>Euteleostomi</taxon>
        <taxon>Mammalia</taxon>
        <taxon>Eutheria</taxon>
        <taxon>Laurasiatheria</taxon>
        <taxon>Chiroptera</taxon>
        <taxon>Yinpterochiroptera</taxon>
        <taxon>Pteropodoidea</taxon>
        <taxon>Pteropodidae</taxon>
        <taxon>Rousettinae</taxon>
        <taxon>Rousettus</taxon>
    </lineage>
</organism>
<dbReference type="InterPro" id="IPR036179">
    <property type="entry name" value="Ig-like_dom_sf"/>
</dbReference>
<dbReference type="Proteomes" id="UP000593571">
    <property type="component" value="Unassembled WGS sequence"/>
</dbReference>
<reference evidence="9 10" key="1">
    <citation type="journal article" date="2020" name="Nature">
        <title>Six reference-quality genomes reveal evolution of bat adaptations.</title>
        <authorList>
            <person name="Jebb D."/>
            <person name="Huang Z."/>
            <person name="Pippel M."/>
            <person name="Hughes G.M."/>
            <person name="Lavrichenko K."/>
            <person name="Devanna P."/>
            <person name="Winkler S."/>
            <person name="Jermiin L.S."/>
            <person name="Skirmuntt E.C."/>
            <person name="Katzourakis A."/>
            <person name="Burkitt-Gray L."/>
            <person name="Ray D.A."/>
            <person name="Sullivan K.A.M."/>
            <person name="Roscito J.G."/>
            <person name="Kirilenko B.M."/>
            <person name="Davalos L.M."/>
            <person name="Corthals A.P."/>
            <person name="Power M.L."/>
            <person name="Jones G."/>
            <person name="Ransome R.D."/>
            <person name="Dechmann D.K.N."/>
            <person name="Locatelli A.G."/>
            <person name="Puechmaille S.J."/>
            <person name="Fedrigo O."/>
            <person name="Jarvis E.D."/>
            <person name="Hiller M."/>
            <person name="Vernes S.C."/>
            <person name="Myers E.W."/>
            <person name="Teeling E.C."/>
        </authorList>
    </citation>
    <scope>NUCLEOTIDE SEQUENCE [LARGE SCALE GENOMIC DNA]</scope>
    <source>
        <strain evidence="9">MRouAeg1</strain>
        <tissue evidence="9">Muscle</tissue>
    </source>
</reference>
<dbReference type="GO" id="GO:0071944">
    <property type="term" value="C:cell periphery"/>
    <property type="evidence" value="ECO:0007669"/>
    <property type="project" value="UniProtKB-ARBA"/>
</dbReference>
<evidence type="ECO:0000313" key="10">
    <source>
        <dbReference type="Proteomes" id="UP000593571"/>
    </source>
</evidence>
<feature type="region of interest" description="Disordered" evidence="5">
    <location>
        <begin position="220"/>
        <end position="247"/>
    </location>
</feature>
<proteinExistence type="predicted"/>
<dbReference type="InterPro" id="IPR007110">
    <property type="entry name" value="Ig-like_dom"/>
</dbReference>
<dbReference type="PANTHER" id="PTHR15549:SF26">
    <property type="entry name" value="AXIAL BUDDING PATTERN PROTEIN 2-RELATED"/>
    <property type="match status" value="1"/>
</dbReference>
<dbReference type="InterPro" id="IPR051694">
    <property type="entry name" value="Immunoregulatory_rcpt-like"/>
</dbReference>
<feature type="domain" description="Ig-like" evidence="8">
    <location>
        <begin position="12"/>
        <end position="139"/>
    </location>
</feature>
<dbReference type="PANTHER" id="PTHR15549">
    <property type="entry name" value="PAIRED IMMUNOGLOBULIN-LIKE TYPE 2 RECEPTOR"/>
    <property type="match status" value="1"/>
</dbReference>
<feature type="chain" id="PRO_5029883329" description="Ig-like domain-containing protein" evidence="7">
    <location>
        <begin position="18"/>
        <end position="290"/>
    </location>
</feature>
<dbReference type="Gene3D" id="2.60.40.10">
    <property type="entry name" value="Immunoglobulins"/>
    <property type="match status" value="1"/>
</dbReference>
<evidence type="ECO:0000256" key="4">
    <source>
        <dbReference type="ARBA" id="ARBA00023136"/>
    </source>
</evidence>
<dbReference type="EMBL" id="JACASE010000008">
    <property type="protein sequence ID" value="KAF6441856.1"/>
    <property type="molecule type" value="Genomic_DNA"/>
</dbReference>
<keyword evidence="2 6" id="KW-0812">Transmembrane</keyword>
<evidence type="ECO:0000313" key="9">
    <source>
        <dbReference type="EMBL" id="KAF6441856.1"/>
    </source>
</evidence>
<evidence type="ECO:0000256" key="3">
    <source>
        <dbReference type="ARBA" id="ARBA00022989"/>
    </source>
</evidence>
<keyword evidence="7" id="KW-0732">Signal</keyword>
<dbReference type="InterPro" id="IPR013106">
    <property type="entry name" value="Ig_V-set"/>
</dbReference>
<dbReference type="PROSITE" id="PS50835">
    <property type="entry name" value="IG_LIKE"/>
    <property type="match status" value="1"/>
</dbReference>
<comment type="subcellular location">
    <subcellularLocation>
        <location evidence="1">Membrane</location>
        <topology evidence="1">Single-pass membrane protein</topology>
    </subcellularLocation>
</comment>
<keyword evidence="4 6" id="KW-0472">Membrane</keyword>